<dbReference type="Proteomes" id="UP000572680">
    <property type="component" value="Unassembled WGS sequence"/>
</dbReference>
<organism evidence="2 3">
    <name type="scientific">Actinomadura namibiensis</name>
    <dbReference type="NCBI Taxonomy" id="182080"/>
    <lineage>
        <taxon>Bacteria</taxon>
        <taxon>Bacillati</taxon>
        <taxon>Actinomycetota</taxon>
        <taxon>Actinomycetes</taxon>
        <taxon>Streptosporangiales</taxon>
        <taxon>Thermomonosporaceae</taxon>
        <taxon>Actinomadura</taxon>
    </lineage>
</organism>
<gene>
    <name evidence="2" type="ORF">HNR61_009087</name>
</gene>
<evidence type="ECO:0000256" key="1">
    <source>
        <dbReference type="SAM" id="MobiDB-lite"/>
    </source>
</evidence>
<keyword evidence="3" id="KW-1185">Reference proteome</keyword>
<feature type="compositionally biased region" description="Low complexity" evidence="1">
    <location>
        <begin position="8"/>
        <end position="19"/>
    </location>
</feature>
<sequence>MHTIDFCAGLPAAGEPAALTPSGIRKDAVRMPPDGTPDVDHQA</sequence>
<dbReference type="AlphaFoldDB" id="A0A7W3LZU9"/>
<protein>
    <submittedName>
        <fullName evidence="2">Uncharacterized protein</fullName>
    </submittedName>
</protein>
<proteinExistence type="predicted"/>
<feature type="region of interest" description="Disordered" evidence="1">
    <location>
        <begin position="1"/>
        <end position="43"/>
    </location>
</feature>
<dbReference type="EMBL" id="JACJIA010000023">
    <property type="protein sequence ID" value="MBA8957394.1"/>
    <property type="molecule type" value="Genomic_DNA"/>
</dbReference>
<reference evidence="2 3" key="1">
    <citation type="submission" date="2020-08" db="EMBL/GenBank/DDBJ databases">
        <title>Genomic Encyclopedia of Type Strains, Phase IV (KMG-IV): sequencing the most valuable type-strain genomes for metagenomic binning, comparative biology and taxonomic classification.</title>
        <authorList>
            <person name="Goeker M."/>
        </authorList>
    </citation>
    <scope>NUCLEOTIDE SEQUENCE [LARGE SCALE GENOMIC DNA]</scope>
    <source>
        <strain evidence="2 3">DSM 44197</strain>
    </source>
</reference>
<name>A0A7W3LZU9_ACTNM</name>
<dbReference type="RefSeq" id="WP_281400753.1">
    <property type="nucleotide sequence ID" value="NZ_BAAALP010000064.1"/>
</dbReference>
<evidence type="ECO:0000313" key="2">
    <source>
        <dbReference type="EMBL" id="MBA8957394.1"/>
    </source>
</evidence>
<comment type="caution">
    <text evidence="2">The sequence shown here is derived from an EMBL/GenBank/DDBJ whole genome shotgun (WGS) entry which is preliminary data.</text>
</comment>
<evidence type="ECO:0000313" key="3">
    <source>
        <dbReference type="Proteomes" id="UP000572680"/>
    </source>
</evidence>
<accession>A0A7W3LZU9</accession>